<accession>A0A067JGG1</accession>
<proteinExistence type="predicted"/>
<sequence length="79" mass="9057">MVNTRRRTSGNTEREAPDEASFGHLVNPRHRRGRRTRNENNQEEGIQEIHNEENLTENPAEMSTLMSGLQRAIAAMNDI</sequence>
<evidence type="ECO:0000256" key="1">
    <source>
        <dbReference type="SAM" id="MobiDB-lite"/>
    </source>
</evidence>
<name>A0A067JGG1_JATCU</name>
<evidence type="ECO:0000313" key="3">
    <source>
        <dbReference type="Proteomes" id="UP000027138"/>
    </source>
</evidence>
<keyword evidence="3" id="KW-1185">Reference proteome</keyword>
<dbReference type="AlphaFoldDB" id="A0A067JGG1"/>
<dbReference type="Proteomes" id="UP000027138">
    <property type="component" value="Unassembled WGS sequence"/>
</dbReference>
<evidence type="ECO:0000313" key="2">
    <source>
        <dbReference type="EMBL" id="KDP23016.1"/>
    </source>
</evidence>
<protein>
    <submittedName>
        <fullName evidence="2">Uncharacterized protein</fullName>
    </submittedName>
</protein>
<feature type="region of interest" description="Disordered" evidence="1">
    <location>
        <begin position="1"/>
        <end position="52"/>
    </location>
</feature>
<reference evidence="2 3" key="1">
    <citation type="journal article" date="2014" name="PLoS ONE">
        <title>Global Analysis of Gene Expression Profiles in Physic Nut (Jatropha curcas L.) Seedlings Exposed to Salt Stress.</title>
        <authorList>
            <person name="Zhang L."/>
            <person name="Zhang C."/>
            <person name="Wu P."/>
            <person name="Chen Y."/>
            <person name="Li M."/>
            <person name="Jiang H."/>
            <person name="Wu G."/>
        </authorList>
    </citation>
    <scope>NUCLEOTIDE SEQUENCE [LARGE SCALE GENOMIC DNA]</scope>
    <source>
        <strain evidence="3">cv. GZQX0401</strain>
        <tissue evidence="2">Young leaves</tissue>
    </source>
</reference>
<dbReference type="EMBL" id="KK915306">
    <property type="protein sequence ID" value="KDP23016.1"/>
    <property type="molecule type" value="Genomic_DNA"/>
</dbReference>
<gene>
    <name evidence="2" type="ORF">JCGZ_01679</name>
</gene>
<organism evidence="2 3">
    <name type="scientific">Jatropha curcas</name>
    <name type="common">Barbados nut</name>
    <dbReference type="NCBI Taxonomy" id="180498"/>
    <lineage>
        <taxon>Eukaryota</taxon>
        <taxon>Viridiplantae</taxon>
        <taxon>Streptophyta</taxon>
        <taxon>Embryophyta</taxon>
        <taxon>Tracheophyta</taxon>
        <taxon>Spermatophyta</taxon>
        <taxon>Magnoliopsida</taxon>
        <taxon>eudicotyledons</taxon>
        <taxon>Gunneridae</taxon>
        <taxon>Pentapetalae</taxon>
        <taxon>rosids</taxon>
        <taxon>fabids</taxon>
        <taxon>Malpighiales</taxon>
        <taxon>Euphorbiaceae</taxon>
        <taxon>Crotonoideae</taxon>
        <taxon>Jatropheae</taxon>
        <taxon>Jatropha</taxon>
    </lineage>
</organism>